<gene>
    <name evidence="1" type="ORF">H8K47_15830</name>
</gene>
<dbReference type="RefSeq" id="WP_186882369.1">
    <property type="nucleotide sequence ID" value="NZ_JACOGG010000022.1"/>
</dbReference>
<proteinExistence type="predicted"/>
<protein>
    <submittedName>
        <fullName evidence="1">Uncharacterized protein</fullName>
    </submittedName>
</protein>
<comment type="caution">
    <text evidence="1">The sequence shown here is derived from an EMBL/GenBank/DDBJ whole genome shotgun (WGS) entry which is preliminary data.</text>
</comment>
<sequence length="190" mass="21488">MMRRAWFWVLMLVLGLLLAARLLFDDSSVPQAADQNLTAVRSSSGTQLNQQYSAKTASWPPPFPELKRVPLLDTGPAMPAAQSLAATRYGDPRSPPIARDTQRLLQPTREELADPQAYQRYEANQHQQLLASFADAAQQEVPRLLSDIERGRQSGIDPVAIARMEEKARRLAALEQELRQQHPEWKRTQH</sequence>
<organism evidence="1 2">
    <name type="scientific">Undibacterium rugosum</name>
    <dbReference type="NCBI Taxonomy" id="2762291"/>
    <lineage>
        <taxon>Bacteria</taxon>
        <taxon>Pseudomonadati</taxon>
        <taxon>Pseudomonadota</taxon>
        <taxon>Betaproteobacteria</taxon>
        <taxon>Burkholderiales</taxon>
        <taxon>Oxalobacteraceae</taxon>
        <taxon>Undibacterium</taxon>
    </lineage>
</organism>
<dbReference type="EMBL" id="JACOGG010000022">
    <property type="protein sequence ID" value="MBC3936834.1"/>
    <property type="molecule type" value="Genomic_DNA"/>
</dbReference>
<dbReference type="Proteomes" id="UP000612361">
    <property type="component" value="Unassembled WGS sequence"/>
</dbReference>
<keyword evidence="2" id="KW-1185">Reference proteome</keyword>
<dbReference type="AlphaFoldDB" id="A0A923I640"/>
<name>A0A923I640_9BURK</name>
<accession>A0A923I640</accession>
<evidence type="ECO:0000313" key="2">
    <source>
        <dbReference type="Proteomes" id="UP000612361"/>
    </source>
</evidence>
<reference evidence="1" key="1">
    <citation type="submission" date="2020-08" db="EMBL/GenBank/DDBJ databases">
        <title>Novel species isolated from subtropical streams in China.</title>
        <authorList>
            <person name="Lu H."/>
        </authorList>
    </citation>
    <scope>NUCLEOTIDE SEQUENCE</scope>
    <source>
        <strain evidence="1">CY7W</strain>
    </source>
</reference>
<evidence type="ECO:0000313" key="1">
    <source>
        <dbReference type="EMBL" id="MBC3936834.1"/>
    </source>
</evidence>